<dbReference type="Proteomes" id="UP001145353">
    <property type="component" value="Unassembled WGS sequence"/>
</dbReference>
<evidence type="ECO:0000313" key="3">
    <source>
        <dbReference type="Proteomes" id="UP001145353"/>
    </source>
</evidence>
<dbReference type="Pfam" id="PF04214">
    <property type="entry name" value="DUF411"/>
    <property type="match status" value="1"/>
</dbReference>
<keyword evidence="1" id="KW-0732">Signal</keyword>
<dbReference type="AlphaFoldDB" id="A0A9X3AXV8"/>
<organism evidence="2 3">
    <name type="scientific">Chromohalobacter moromii</name>
    <dbReference type="NCBI Taxonomy" id="2860329"/>
    <lineage>
        <taxon>Bacteria</taxon>
        <taxon>Pseudomonadati</taxon>
        <taxon>Pseudomonadota</taxon>
        <taxon>Gammaproteobacteria</taxon>
        <taxon>Oceanospirillales</taxon>
        <taxon>Halomonadaceae</taxon>
        <taxon>Chromohalobacter</taxon>
    </lineage>
</organism>
<protein>
    <recommendedName>
        <fullName evidence="4">CopG family transcriptional regulator</fullName>
    </recommendedName>
</protein>
<feature type="chain" id="PRO_5040853973" description="CopG family transcriptional regulator" evidence="1">
    <location>
        <begin position="27"/>
        <end position="150"/>
    </location>
</feature>
<comment type="caution">
    <text evidence="2">The sequence shown here is derived from an EMBL/GenBank/DDBJ whole genome shotgun (WGS) entry which is preliminary data.</text>
</comment>
<evidence type="ECO:0000256" key="1">
    <source>
        <dbReference type="SAM" id="SignalP"/>
    </source>
</evidence>
<sequence length="150" mass="16393">MKDTGIKQLLASLLACSFLATGAVSANDLPDEAILYKDPRCDCCTAYAHYLETQGVRITIVDDVALDSIKKRAEVPKNLASCHTLKMGKYWIEGHVPKKALATLFSKQPDINGIGLVGMPKGSPGMPGAQEAPFKIYEFKNNKDHSFMTF</sequence>
<keyword evidence="3" id="KW-1185">Reference proteome</keyword>
<dbReference type="RefSeq" id="WP_097021407.1">
    <property type="nucleotide sequence ID" value="NZ_JAHXDE010000003.1"/>
</dbReference>
<feature type="signal peptide" evidence="1">
    <location>
        <begin position="1"/>
        <end position="26"/>
    </location>
</feature>
<reference evidence="2" key="2">
    <citation type="journal article" date="2022" name="Syst. Appl. Microbiol.">
        <title>Chromohalobacter moromii sp. nov., a moderately halophilic bacterium isolated from lupine-based moromi fermentation.</title>
        <authorList>
            <person name="Lulf R.H."/>
            <person name="Hilgarth M."/>
            <person name="Ehrmann M.A."/>
        </authorList>
    </citation>
    <scope>NUCLEOTIDE SEQUENCE</scope>
    <source>
        <strain evidence="2">TMW 2.2304</strain>
    </source>
</reference>
<proteinExistence type="predicted"/>
<dbReference type="InterPro" id="IPR007332">
    <property type="entry name" value="DUF411"/>
</dbReference>
<evidence type="ECO:0000313" key="2">
    <source>
        <dbReference type="EMBL" id="MCT8505736.1"/>
    </source>
</evidence>
<reference evidence="2" key="1">
    <citation type="submission" date="2021-07" db="EMBL/GenBank/DDBJ databases">
        <authorList>
            <person name="Luelf R.H."/>
        </authorList>
    </citation>
    <scope>NUCLEOTIDE SEQUENCE</scope>
    <source>
        <strain evidence="2">TMW 2.2304</strain>
    </source>
</reference>
<gene>
    <name evidence="2" type="ORF">KZO87_10115</name>
</gene>
<name>A0A9X3AXV8_9GAMM</name>
<dbReference type="EMBL" id="JAHXDE010000003">
    <property type="protein sequence ID" value="MCT8505736.1"/>
    <property type="molecule type" value="Genomic_DNA"/>
</dbReference>
<accession>A0A9X3AXV8</accession>
<evidence type="ECO:0008006" key="4">
    <source>
        <dbReference type="Google" id="ProtNLM"/>
    </source>
</evidence>